<evidence type="ECO:0000313" key="1">
    <source>
        <dbReference type="EMBL" id="SAL31153.1"/>
    </source>
</evidence>
<organism evidence="1 2">
    <name type="scientific">Caballeronia udeis</name>
    <dbReference type="NCBI Taxonomy" id="1232866"/>
    <lineage>
        <taxon>Bacteria</taxon>
        <taxon>Pseudomonadati</taxon>
        <taxon>Pseudomonadota</taxon>
        <taxon>Betaproteobacteria</taxon>
        <taxon>Burkholderiales</taxon>
        <taxon>Burkholderiaceae</taxon>
        <taxon>Caballeronia</taxon>
    </lineage>
</organism>
<dbReference type="GO" id="GO:0016740">
    <property type="term" value="F:transferase activity"/>
    <property type="evidence" value="ECO:0007669"/>
    <property type="project" value="UniProtKB-KW"/>
</dbReference>
<dbReference type="RefSeq" id="WP_231937080.1">
    <property type="nucleotide sequence ID" value="NZ_FCOK02000014.1"/>
</dbReference>
<dbReference type="AlphaFoldDB" id="A0A158GGW7"/>
<accession>A0A158GGW7</accession>
<evidence type="ECO:0000313" key="2">
    <source>
        <dbReference type="Proteomes" id="UP000054683"/>
    </source>
</evidence>
<sequence length="397" mass="43316">MNCESSITLIMDGNFRRVVSEVGSEIVSPHMGHVRFGARFAECFDKVVIGARSFPATEAVGESVVGEGVSFVDLGANRGALGLVKSMPRLLIRLYRQISAASIVLIRFPGNIASLALLLCLLRGKRFSVEVVADPTDYFSASASKHPLRSIAGFVHRWTTRFAARHAVTVRYVTRDYLQVRYPAWHPDKMFGFSDVYLQDALFQTSSVRAGQPDGHLRIINTAMMHNHSKGHLVLLEAMAELRRRDVGFSLTLIGDGVLRGELEAQAAKLGLFDNIRFLGLVDANSVAAHVAQHDLFVLPSYQEGMPRAMLEAMAAGTPVIASNVGGIPEILDETGMVSPGDVIALATRIETLARDPTLLAIRAEADREAARPYGYSTLQSRYITYCAALARAHVHA</sequence>
<dbReference type="Pfam" id="PF13692">
    <property type="entry name" value="Glyco_trans_1_4"/>
    <property type="match status" value="1"/>
</dbReference>
<dbReference type="PANTHER" id="PTHR12526">
    <property type="entry name" value="GLYCOSYLTRANSFERASE"/>
    <property type="match status" value="1"/>
</dbReference>
<dbReference type="Proteomes" id="UP000054683">
    <property type="component" value="Unassembled WGS sequence"/>
</dbReference>
<keyword evidence="1" id="KW-0808">Transferase</keyword>
<proteinExistence type="predicted"/>
<dbReference type="Gene3D" id="3.40.50.2000">
    <property type="entry name" value="Glycogen Phosphorylase B"/>
    <property type="match status" value="2"/>
</dbReference>
<reference evidence="1 2" key="1">
    <citation type="submission" date="2016-01" db="EMBL/GenBank/DDBJ databases">
        <authorList>
            <person name="Oliw E.H."/>
        </authorList>
    </citation>
    <scope>NUCLEOTIDE SEQUENCE [LARGE SCALE GENOMIC DNA]</scope>
    <source>
        <strain evidence="1">LMG 27134</strain>
    </source>
</reference>
<protein>
    <submittedName>
        <fullName evidence="1">Group 1 glycosyl transferase</fullName>
    </submittedName>
</protein>
<name>A0A158GGW7_9BURK</name>
<dbReference type="SUPFAM" id="SSF53756">
    <property type="entry name" value="UDP-Glycosyltransferase/glycogen phosphorylase"/>
    <property type="match status" value="1"/>
</dbReference>
<gene>
    <name evidence="1" type="ORF">AWB69_02604</name>
</gene>
<dbReference type="EMBL" id="FCOK02000014">
    <property type="protein sequence ID" value="SAL31153.1"/>
    <property type="molecule type" value="Genomic_DNA"/>
</dbReference>
<dbReference type="PANTHER" id="PTHR12526:SF630">
    <property type="entry name" value="GLYCOSYLTRANSFERASE"/>
    <property type="match status" value="1"/>
</dbReference>